<reference evidence="1 2" key="1">
    <citation type="submission" date="2019-09" db="EMBL/GenBank/DDBJ databases">
        <title>YIM 48816 draft genome.</title>
        <authorList>
            <person name="Jiang L."/>
        </authorList>
    </citation>
    <scope>NUCLEOTIDE SEQUENCE [LARGE SCALE GENOMIC DNA]</scope>
    <source>
        <strain evidence="1 2">YIM 48816</strain>
    </source>
</reference>
<protein>
    <submittedName>
        <fullName evidence="1">Uncharacterized protein</fullName>
    </submittedName>
</protein>
<dbReference type="EMBL" id="VZZK01000001">
    <property type="protein sequence ID" value="KAB1081714.1"/>
    <property type="molecule type" value="Genomic_DNA"/>
</dbReference>
<evidence type="ECO:0000313" key="2">
    <source>
        <dbReference type="Proteomes" id="UP000474159"/>
    </source>
</evidence>
<sequence length="127" mass="14305">MSDRKTIQVPRYQKSNDHDTRDVTEIDYQKLVKRLKDQLDLAPDFVRALKRVDNQGWQEVINDVLGHAEKNPEILKLIRVTPGDQQGISIGDPNWAHIGVMIAISAFGAGYILGTICFELGPCDFVD</sequence>
<keyword evidence="2" id="KW-1185">Reference proteome</keyword>
<dbReference type="RefSeq" id="WP_150996294.1">
    <property type="nucleotide sequence ID" value="NZ_BPQY01000606.1"/>
</dbReference>
<evidence type="ECO:0000313" key="1">
    <source>
        <dbReference type="EMBL" id="KAB1081714.1"/>
    </source>
</evidence>
<gene>
    <name evidence="1" type="ORF">F6X53_01030</name>
</gene>
<dbReference type="AlphaFoldDB" id="A0A6L3T462"/>
<name>A0A6L3T462_9HYPH</name>
<proteinExistence type="predicted"/>
<accession>A0A6L3T462</accession>
<organism evidence="1 2">
    <name type="scientific">Methylobacterium soli</name>
    <dbReference type="NCBI Taxonomy" id="553447"/>
    <lineage>
        <taxon>Bacteria</taxon>
        <taxon>Pseudomonadati</taxon>
        <taxon>Pseudomonadota</taxon>
        <taxon>Alphaproteobacteria</taxon>
        <taxon>Hyphomicrobiales</taxon>
        <taxon>Methylobacteriaceae</taxon>
        <taxon>Methylobacterium</taxon>
    </lineage>
</organism>
<dbReference type="Proteomes" id="UP000474159">
    <property type="component" value="Unassembled WGS sequence"/>
</dbReference>
<comment type="caution">
    <text evidence="1">The sequence shown here is derived from an EMBL/GenBank/DDBJ whole genome shotgun (WGS) entry which is preliminary data.</text>
</comment>